<sequence length="177" mass="18491">MKIKYTSLVALLASALPFLVSAIVPPGASTPLFYLVSSTSVSPGTLNLLPVLLNGALYGSSSPALFYFSQGSLYALSSPTSTSPYRVYINSVPEPTCTTSGALSFTQSGSTTNKCAEFSGFRIQSDTENSQLGAQLVVNFQGAFYACQGNNWNGTDGVIVNDTGIASGYVVALHFIS</sequence>
<protein>
    <submittedName>
        <fullName evidence="2">Predicted protein</fullName>
    </submittedName>
</protein>
<dbReference type="HOGENOM" id="CLU_1510712_0_0_1"/>
<dbReference type="RefSeq" id="XP_001885922.1">
    <property type="nucleotide sequence ID" value="XM_001885887.1"/>
</dbReference>
<evidence type="ECO:0000256" key="1">
    <source>
        <dbReference type="SAM" id="SignalP"/>
    </source>
</evidence>
<feature type="signal peptide" evidence="1">
    <location>
        <begin position="1"/>
        <end position="22"/>
    </location>
</feature>
<gene>
    <name evidence="2" type="ORF">LACBIDRAFT_331467</name>
</gene>
<dbReference type="EMBL" id="DS547124">
    <property type="protein sequence ID" value="EDR03466.1"/>
    <property type="molecule type" value="Genomic_DNA"/>
</dbReference>
<dbReference type="KEGG" id="lbc:LACBIDRAFT_331467"/>
<accession>B0DPK1</accession>
<organism evidence="3">
    <name type="scientific">Laccaria bicolor (strain S238N-H82 / ATCC MYA-4686)</name>
    <name type="common">Bicoloured deceiver</name>
    <name type="synonym">Laccaria laccata var. bicolor</name>
    <dbReference type="NCBI Taxonomy" id="486041"/>
    <lineage>
        <taxon>Eukaryota</taxon>
        <taxon>Fungi</taxon>
        <taxon>Dikarya</taxon>
        <taxon>Basidiomycota</taxon>
        <taxon>Agaricomycotina</taxon>
        <taxon>Agaricomycetes</taxon>
        <taxon>Agaricomycetidae</taxon>
        <taxon>Agaricales</taxon>
        <taxon>Agaricineae</taxon>
        <taxon>Hydnangiaceae</taxon>
        <taxon>Laccaria</taxon>
    </lineage>
</organism>
<evidence type="ECO:0000313" key="3">
    <source>
        <dbReference type="Proteomes" id="UP000001194"/>
    </source>
</evidence>
<dbReference type="AlphaFoldDB" id="B0DPK1"/>
<reference evidence="2 3" key="1">
    <citation type="journal article" date="2008" name="Nature">
        <title>The genome of Laccaria bicolor provides insights into mycorrhizal symbiosis.</title>
        <authorList>
            <person name="Martin F."/>
            <person name="Aerts A."/>
            <person name="Ahren D."/>
            <person name="Brun A."/>
            <person name="Danchin E.G.J."/>
            <person name="Duchaussoy F."/>
            <person name="Gibon J."/>
            <person name="Kohler A."/>
            <person name="Lindquist E."/>
            <person name="Pereda V."/>
            <person name="Salamov A."/>
            <person name="Shapiro H.J."/>
            <person name="Wuyts J."/>
            <person name="Blaudez D."/>
            <person name="Buee M."/>
            <person name="Brokstein P."/>
            <person name="Canbaeck B."/>
            <person name="Cohen D."/>
            <person name="Courty P.E."/>
            <person name="Coutinho P.M."/>
            <person name="Delaruelle C."/>
            <person name="Detter J.C."/>
            <person name="Deveau A."/>
            <person name="DiFazio S."/>
            <person name="Duplessis S."/>
            <person name="Fraissinet-Tachet L."/>
            <person name="Lucic E."/>
            <person name="Frey-Klett P."/>
            <person name="Fourrey C."/>
            <person name="Feussner I."/>
            <person name="Gay G."/>
            <person name="Grimwood J."/>
            <person name="Hoegger P.J."/>
            <person name="Jain P."/>
            <person name="Kilaru S."/>
            <person name="Labbe J."/>
            <person name="Lin Y.C."/>
            <person name="Legue V."/>
            <person name="Le Tacon F."/>
            <person name="Marmeisse R."/>
            <person name="Melayah D."/>
            <person name="Montanini B."/>
            <person name="Muratet M."/>
            <person name="Nehls U."/>
            <person name="Niculita-Hirzel H."/>
            <person name="Oudot-Le Secq M.P."/>
            <person name="Peter M."/>
            <person name="Quesneville H."/>
            <person name="Rajashekar B."/>
            <person name="Reich M."/>
            <person name="Rouhier N."/>
            <person name="Schmutz J."/>
            <person name="Yin T."/>
            <person name="Chalot M."/>
            <person name="Henrissat B."/>
            <person name="Kuees U."/>
            <person name="Lucas S."/>
            <person name="Van de Peer Y."/>
            <person name="Podila G.K."/>
            <person name="Polle A."/>
            <person name="Pukkila P.J."/>
            <person name="Richardson P.M."/>
            <person name="Rouze P."/>
            <person name="Sanders I.R."/>
            <person name="Stajich J.E."/>
            <person name="Tunlid A."/>
            <person name="Tuskan G."/>
            <person name="Grigoriev I.V."/>
        </authorList>
    </citation>
    <scope>NUCLEOTIDE SEQUENCE [LARGE SCALE GENOMIC DNA]</scope>
    <source>
        <strain evidence="3">S238N-H82 / ATCC MYA-4686</strain>
    </source>
</reference>
<feature type="chain" id="PRO_5002747288" evidence="1">
    <location>
        <begin position="23"/>
        <end position="177"/>
    </location>
</feature>
<keyword evidence="1" id="KW-0732">Signal</keyword>
<dbReference type="GeneID" id="6081542"/>
<dbReference type="Proteomes" id="UP000001194">
    <property type="component" value="Unassembled WGS sequence"/>
</dbReference>
<dbReference type="InParanoid" id="B0DPK1"/>
<dbReference type="OrthoDB" id="2818001at2759"/>
<proteinExistence type="predicted"/>
<name>B0DPK1_LACBS</name>
<keyword evidence="3" id="KW-1185">Reference proteome</keyword>
<evidence type="ECO:0000313" key="2">
    <source>
        <dbReference type="EMBL" id="EDR03466.1"/>
    </source>
</evidence>